<gene>
    <name evidence="2" type="ORF">SAMN02745975_01292</name>
</gene>
<accession>A0A1M6GJZ1</accession>
<dbReference type="EMBL" id="FQZV01000014">
    <property type="protein sequence ID" value="SHJ10200.1"/>
    <property type="molecule type" value="Genomic_DNA"/>
</dbReference>
<keyword evidence="3" id="KW-1185">Reference proteome</keyword>
<keyword evidence="1" id="KW-1133">Transmembrane helix</keyword>
<sequence>MEKIHEKKQSCHESVKGGHKMGLKHGLMMILCCMLPILVIAAVPFLGLGGGRLASYAFLLCPLMHIGMMFMMRKSGHGSCHGGNREEYKADQE</sequence>
<dbReference type="Proteomes" id="UP000184536">
    <property type="component" value="Unassembled WGS sequence"/>
</dbReference>
<feature type="transmembrane region" description="Helical" evidence="1">
    <location>
        <begin position="53"/>
        <end position="72"/>
    </location>
</feature>
<feature type="transmembrane region" description="Helical" evidence="1">
    <location>
        <begin position="26"/>
        <end position="47"/>
    </location>
</feature>
<proteinExistence type="predicted"/>
<organism evidence="2 3">
    <name type="scientific">Geosporobacter subterraneus DSM 17957</name>
    <dbReference type="NCBI Taxonomy" id="1121919"/>
    <lineage>
        <taxon>Bacteria</taxon>
        <taxon>Bacillati</taxon>
        <taxon>Bacillota</taxon>
        <taxon>Clostridia</taxon>
        <taxon>Peptostreptococcales</taxon>
        <taxon>Thermotaleaceae</taxon>
        <taxon>Geosporobacter</taxon>
    </lineage>
</organism>
<evidence type="ECO:0000313" key="2">
    <source>
        <dbReference type="EMBL" id="SHJ10200.1"/>
    </source>
</evidence>
<evidence type="ECO:0008006" key="4">
    <source>
        <dbReference type="Google" id="ProtNLM"/>
    </source>
</evidence>
<keyword evidence="1" id="KW-0472">Membrane</keyword>
<protein>
    <recommendedName>
        <fullName evidence="4">DUF2933 domain-containing protein</fullName>
    </recommendedName>
</protein>
<evidence type="ECO:0000256" key="1">
    <source>
        <dbReference type="SAM" id="Phobius"/>
    </source>
</evidence>
<dbReference type="RefSeq" id="WP_242946233.1">
    <property type="nucleotide sequence ID" value="NZ_FQZV01000014.1"/>
</dbReference>
<name>A0A1M6GJZ1_9FIRM</name>
<dbReference type="AlphaFoldDB" id="A0A1M6GJZ1"/>
<evidence type="ECO:0000313" key="3">
    <source>
        <dbReference type="Proteomes" id="UP000184536"/>
    </source>
</evidence>
<dbReference type="STRING" id="1121919.SAMN02745975_01292"/>
<keyword evidence="1" id="KW-0812">Transmembrane</keyword>
<reference evidence="3" key="1">
    <citation type="submission" date="2016-11" db="EMBL/GenBank/DDBJ databases">
        <authorList>
            <person name="Varghese N."/>
            <person name="Submissions S."/>
        </authorList>
    </citation>
    <scope>NUCLEOTIDE SEQUENCE [LARGE SCALE GENOMIC DNA]</scope>
    <source>
        <strain evidence="3">DSM 17957</strain>
    </source>
</reference>